<dbReference type="AlphaFoldDB" id="A0A9Q3ZD01"/>
<organism evidence="5 6">
    <name type="scientific">Streptomyces guryensis</name>
    <dbReference type="NCBI Taxonomy" id="2886947"/>
    <lineage>
        <taxon>Bacteria</taxon>
        <taxon>Bacillati</taxon>
        <taxon>Actinomycetota</taxon>
        <taxon>Actinomycetes</taxon>
        <taxon>Kitasatosporales</taxon>
        <taxon>Streptomycetaceae</taxon>
        <taxon>Streptomyces</taxon>
    </lineage>
</organism>
<dbReference type="GO" id="GO:0003700">
    <property type="term" value="F:DNA-binding transcription factor activity"/>
    <property type="evidence" value="ECO:0007669"/>
    <property type="project" value="InterPro"/>
</dbReference>
<dbReference type="InterPro" id="IPR036390">
    <property type="entry name" value="WH_DNA-bd_sf"/>
</dbReference>
<protein>
    <submittedName>
        <fullName evidence="5">Helix-turn-helix domain-containing protein</fullName>
    </submittedName>
</protein>
<comment type="caution">
    <text evidence="5">The sequence shown here is derived from an EMBL/GenBank/DDBJ whole genome shotgun (WGS) entry which is preliminary data.</text>
</comment>
<dbReference type="Proteomes" id="UP001108029">
    <property type="component" value="Unassembled WGS sequence"/>
</dbReference>
<keyword evidence="3" id="KW-0804">Transcription</keyword>
<sequence>MLRIHFTAHDLQNIRISRRPHPLWELVCAACRLATHQGPLEFGAWRRSVRDQLATDPVAGRALHTLQTLVPPFGYIPDFLTPSVLEGGLPAALEEIRATPPGRLRHELGRLAAARPLPGWTTTLGRPGDRGMRSLVTALEISAGTLLGPRWAHARRAVRDEVDLRSRILLDGGVLALLESLRPLARWAAPVLEVEYPTHRDLHLEGRGLLLVPSYFCWRRPTALADPALGPVLVYPVTARPLHSIALNDNGLDRLLGRTRASVLADVARSGPRTTSEVATAVGIALPSASYQLAVLRDGGLVASRRDGQYVRHTVTLMGYRLLDGGEGELLHAPAEPSCPPPMQPSTKCP</sequence>
<dbReference type="PANTHER" id="PTHR43132">
    <property type="entry name" value="ARSENICAL RESISTANCE OPERON REPRESSOR ARSR-RELATED"/>
    <property type="match status" value="1"/>
</dbReference>
<accession>A0A9Q3ZD01</accession>
<proteinExistence type="predicted"/>
<dbReference type="SUPFAM" id="SSF46785">
    <property type="entry name" value="Winged helix' DNA-binding domain"/>
    <property type="match status" value="1"/>
</dbReference>
<evidence type="ECO:0000256" key="2">
    <source>
        <dbReference type="ARBA" id="ARBA00023125"/>
    </source>
</evidence>
<name>A0A9Q3ZD01_9ACTN</name>
<dbReference type="InterPro" id="IPR011991">
    <property type="entry name" value="ArsR-like_HTH"/>
</dbReference>
<reference evidence="5" key="1">
    <citation type="submission" date="2021-12" db="EMBL/GenBank/DDBJ databases">
        <authorList>
            <person name="Lee J.-H."/>
            <person name="Kim S.-B."/>
        </authorList>
    </citation>
    <scope>NUCLEOTIDE SEQUENCE</scope>
    <source>
        <strain evidence="5">NR30</strain>
    </source>
</reference>
<dbReference type="Pfam" id="PF12840">
    <property type="entry name" value="HTH_20"/>
    <property type="match status" value="1"/>
</dbReference>
<feature type="domain" description="HTH arsR-type" evidence="4">
    <location>
        <begin position="254"/>
        <end position="323"/>
    </location>
</feature>
<keyword evidence="1" id="KW-0805">Transcription regulation</keyword>
<dbReference type="RefSeq" id="WP_232652090.1">
    <property type="nucleotide sequence ID" value="NZ_JAJSBI010000018.1"/>
</dbReference>
<dbReference type="GO" id="GO:0003677">
    <property type="term" value="F:DNA binding"/>
    <property type="evidence" value="ECO:0007669"/>
    <property type="project" value="UniProtKB-KW"/>
</dbReference>
<keyword evidence="2" id="KW-0238">DNA-binding</keyword>
<dbReference type="Gene3D" id="1.10.10.10">
    <property type="entry name" value="Winged helix-like DNA-binding domain superfamily/Winged helix DNA-binding domain"/>
    <property type="match status" value="1"/>
</dbReference>
<evidence type="ECO:0000256" key="1">
    <source>
        <dbReference type="ARBA" id="ARBA00023015"/>
    </source>
</evidence>
<gene>
    <name evidence="5" type="ORF">LJ657_30640</name>
</gene>
<evidence type="ECO:0000313" key="5">
    <source>
        <dbReference type="EMBL" id="MCD9877905.1"/>
    </source>
</evidence>
<dbReference type="InterPro" id="IPR036388">
    <property type="entry name" value="WH-like_DNA-bd_sf"/>
</dbReference>
<evidence type="ECO:0000313" key="6">
    <source>
        <dbReference type="Proteomes" id="UP001108029"/>
    </source>
</evidence>
<dbReference type="CDD" id="cd00090">
    <property type="entry name" value="HTH_ARSR"/>
    <property type="match status" value="1"/>
</dbReference>
<dbReference type="EMBL" id="JAJSBI010000018">
    <property type="protein sequence ID" value="MCD9877905.1"/>
    <property type="molecule type" value="Genomic_DNA"/>
</dbReference>
<evidence type="ECO:0000256" key="3">
    <source>
        <dbReference type="ARBA" id="ARBA00023163"/>
    </source>
</evidence>
<dbReference type="PANTHER" id="PTHR43132:SF8">
    <property type="entry name" value="HTH-TYPE TRANSCRIPTIONAL REGULATOR KMTR"/>
    <property type="match status" value="1"/>
</dbReference>
<keyword evidence="6" id="KW-1185">Reference proteome</keyword>
<dbReference type="SMART" id="SM00418">
    <property type="entry name" value="HTH_ARSR"/>
    <property type="match status" value="1"/>
</dbReference>
<dbReference type="InterPro" id="IPR001845">
    <property type="entry name" value="HTH_ArsR_DNA-bd_dom"/>
</dbReference>
<evidence type="ECO:0000259" key="4">
    <source>
        <dbReference type="SMART" id="SM00418"/>
    </source>
</evidence>
<dbReference type="InterPro" id="IPR051011">
    <property type="entry name" value="Metal_resp_trans_reg"/>
</dbReference>